<dbReference type="GO" id="GO:0005829">
    <property type="term" value="C:cytosol"/>
    <property type="evidence" value="ECO:0007669"/>
    <property type="project" value="TreeGrafter"/>
</dbReference>
<protein>
    <recommendedName>
        <fullName evidence="2">dTDP-4-dehydrorhamnose reductase</fullName>
        <ecNumber evidence="2">1.1.1.133</ecNumber>
    </recommendedName>
</protein>
<reference evidence="5" key="1">
    <citation type="submission" date="2017-09" db="EMBL/GenBank/DDBJ databases">
        <title>Depth-based differentiation of microbial function through sediment-hosted aquifers and enrichment of novel symbionts in the deep terrestrial subsurface.</title>
        <authorList>
            <person name="Probst A.J."/>
            <person name="Ladd B."/>
            <person name="Jarett J.K."/>
            <person name="Geller-Mcgrath D.E."/>
            <person name="Sieber C.M.K."/>
            <person name="Emerson J.B."/>
            <person name="Anantharaman K."/>
            <person name="Thomas B.C."/>
            <person name="Malmstrom R."/>
            <person name="Stieglmeier M."/>
            <person name="Klingl A."/>
            <person name="Woyke T."/>
            <person name="Ryan C.M."/>
            <person name="Banfield J.F."/>
        </authorList>
    </citation>
    <scope>NUCLEOTIDE SEQUENCE [LARGE SCALE GENOMIC DNA]</scope>
</reference>
<dbReference type="InterPro" id="IPR029903">
    <property type="entry name" value="RmlD-like-bd"/>
</dbReference>
<accession>A0A2M7S5I6</accession>
<dbReference type="UniPathway" id="UPA00124"/>
<sequence length="280" mass="31247">MIFVTGANGMVGSYLEEVFSGGKLVLTDIDTLDVTDPVKVRNEIKKRKPEFVLHLAAETDVDRCEKEADHAYLTNALGTQNVALACQEAGAVMIYISTAGVFGGGKSEPYTEFDQPDPANIYGRAKWEGEKIVRFLLDRYYIVRAGWMIGGREKDKKFVGKIVRQFGEKDKILAVNDKTGTPTYARDLLEGIKKLITTGYFGLYHMANTGVCSRYDVAVEIGKILGKKTPVEPVPSSVFPLPAPRADSEAMRNYKLELLGVHKMRPWQEALSEYLKNWLQ</sequence>
<dbReference type="AlphaFoldDB" id="A0A2M7S5I6"/>
<feature type="domain" description="RmlD-like substrate binding" evidence="3">
    <location>
        <begin position="2"/>
        <end position="277"/>
    </location>
</feature>
<dbReference type="NCBIfam" id="TIGR01214">
    <property type="entry name" value="rmlD"/>
    <property type="match status" value="1"/>
</dbReference>
<evidence type="ECO:0000256" key="2">
    <source>
        <dbReference type="RuleBase" id="RU364082"/>
    </source>
</evidence>
<dbReference type="Pfam" id="PF04321">
    <property type="entry name" value="RmlD_sub_bind"/>
    <property type="match status" value="1"/>
</dbReference>
<evidence type="ECO:0000313" key="4">
    <source>
        <dbReference type="EMBL" id="PIZ14553.1"/>
    </source>
</evidence>
<dbReference type="Gene3D" id="3.40.50.720">
    <property type="entry name" value="NAD(P)-binding Rossmann-like Domain"/>
    <property type="match status" value="1"/>
</dbReference>
<dbReference type="EC" id="1.1.1.133" evidence="2"/>
<dbReference type="PANTHER" id="PTHR10491">
    <property type="entry name" value="DTDP-4-DEHYDRORHAMNOSE REDUCTASE"/>
    <property type="match status" value="1"/>
</dbReference>
<evidence type="ECO:0000256" key="1">
    <source>
        <dbReference type="ARBA" id="ARBA00010944"/>
    </source>
</evidence>
<keyword evidence="2" id="KW-0521">NADP</keyword>
<comment type="function">
    <text evidence="2">Catalyzes the reduction of dTDP-6-deoxy-L-lyxo-4-hexulose to yield dTDP-L-rhamnose.</text>
</comment>
<dbReference type="Gene3D" id="3.90.25.10">
    <property type="entry name" value="UDP-galactose 4-epimerase, domain 1"/>
    <property type="match status" value="1"/>
</dbReference>
<dbReference type="EMBL" id="PFMR01000337">
    <property type="protein sequence ID" value="PIZ14553.1"/>
    <property type="molecule type" value="Genomic_DNA"/>
</dbReference>
<dbReference type="InterPro" id="IPR036291">
    <property type="entry name" value="NAD(P)-bd_dom_sf"/>
</dbReference>
<dbReference type="PANTHER" id="PTHR10491:SF4">
    <property type="entry name" value="METHIONINE ADENOSYLTRANSFERASE 2 SUBUNIT BETA"/>
    <property type="match status" value="1"/>
</dbReference>
<dbReference type="SUPFAM" id="SSF51735">
    <property type="entry name" value="NAD(P)-binding Rossmann-fold domains"/>
    <property type="match status" value="1"/>
</dbReference>
<dbReference type="GO" id="GO:0019305">
    <property type="term" value="P:dTDP-rhamnose biosynthetic process"/>
    <property type="evidence" value="ECO:0007669"/>
    <property type="project" value="UniProtKB-UniPathway"/>
</dbReference>
<organism evidence="4 5">
    <name type="scientific">Candidatus Desantisbacteria bacterium CG_4_10_14_0_8_um_filter_48_22</name>
    <dbReference type="NCBI Taxonomy" id="1974543"/>
    <lineage>
        <taxon>Bacteria</taxon>
        <taxon>Candidatus Desantisiibacteriota</taxon>
    </lineage>
</organism>
<dbReference type="Proteomes" id="UP000229307">
    <property type="component" value="Unassembled WGS sequence"/>
</dbReference>
<gene>
    <name evidence="4" type="primary">rfbD</name>
    <name evidence="4" type="ORF">COY52_12155</name>
</gene>
<evidence type="ECO:0000259" key="3">
    <source>
        <dbReference type="Pfam" id="PF04321"/>
    </source>
</evidence>
<dbReference type="InterPro" id="IPR005913">
    <property type="entry name" value="dTDP_dehydrorham_reduct"/>
</dbReference>
<name>A0A2M7S5I6_9BACT</name>
<proteinExistence type="inferred from homology"/>
<comment type="pathway">
    <text evidence="2">Carbohydrate biosynthesis; dTDP-L-rhamnose biosynthesis.</text>
</comment>
<evidence type="ECO:0000313" key="5">
    <source>
        <dbReference type="Proteomes" id="UP000229307"/>
    </source>
</evidence>
<comment type="caution">
    <text evidence="4">The sequence shown here is derived from an EMBL/GenBank/DDBJ whole genome shotgun (WGS) entry which is preliminary data.</text>
</comment>
<keyword evidence="2" id="KW-0560">Oxidoreductase</keyword>
<dbReference type="GO" id="GO:0008831">
    <property type="term" value="F:dTDP-4-dehydrorhamnose reductase activity"/>
    <property type="evidence" value="ECO:0007669"/>
    <property type="project" value="UniProtKB-EC"/>
</dbReference>
<dbReference type="CDD" id="cd05254">
    <property type="entry name" value="dTDP_HR_like_SDR_e"/>
    <property type="match status" value="1"/>
</dbReference>
<comment type="similarity">
    <text evidence="1 2">Belongs to the dTDP-4-dehydrorhamnose reductase family.</text>
</comment>